<keyword evidence="3 6" id="KW-1133">Transmembrane helix</keyword>
<keyword evidence="4 6" id="KW-0472">Membrane</keyword>
<feature type="compositionally biased region" description="Polar residues" evidence="5">
    <location>
        <begin position="27"/>
        <end position="41"/>
    </location>
</feature>
<feature type="domain" description="SLC26A/SulP transporter" evidence="7">
    <location>
        <begin position="122"/>
        <end position="494"/>
    </location>
</feature>
<dbReference type="Gene3D" id="3.30.750.24">
    <property type="entry name" value="STAS domain"/>
    <property type="match status" value="1"/>
</dbReference>
<evidence type="ECO:0000313" key="9">
    <source>
        <dbReference type="EMBL" id="OEU16894.1"/>
    </source>
</evidence>
<evidence type="ECO:0000256" key="5">
    <source>
        <dbReference type="SAM" id="MobiDB-lite"/>
    </source>
</evidence>
<dbReference type="PANTHER" id="PTHR43310">
    <property type="entry name" value="SULFATE TRANSPORTER YBAR-RELATED"/>
    <property type="match status" value="1"/>
</dbReference>
<dbReference type="Pfam" id="PF01740">
    <property type="entry name" value="STAS"/>
    <property type="match status" value="1"/>
</dbReference>
<name>A0A1E7FFH7_9STRA</name>
<dbReference type="GO" id="GO:0016020">
    <property type="term" value="C:membrane"/>
    <property type="evidence" value="ECO:0007669"/>
    <property type="project" value="UniProtKB-SubCell"/>
</dbReference>
<evidence type="ECO:0000256" key="6">
    <source>
        <dbReference type="SAM" id="Phobius"/>
    </source>
</evidence>
<dbReference type="AlphaFoldDB" id="A0A1E7FFH7"/>
<feature type="domain" description="STAS" evidence="8">
    <location>
        <begin position="554"/>
        <end position="639"/>
    </location>
</feature>
<organism evidence="9 10">
    <name type="scientific">Fragilariopsis cylindrus CCMP1102</name>
    <dbReference type="NCBI Taxonomy" id="635003"/>
    <lineage>
        <taxon>Eukaryota</taxon>
        <taxon>Sar</taxon>
        <taxon>Stramenopiles</taxon>
        <taxon>Ochrophyta</taxon>
        <taxon>Bacillariophyta</taxon>
        <taxon>Bacillariophyceae</taxon>
        <taxon>Bacillariophycidae</taxon>
        <taxon>Bacillariales</taxon>
        <taxon>Bacillariaceae</taxon>
        <taxon>Fragilariopsis</taxon>
    </lineage>
</organism>
<comment type="subcellular location">
    <subcellularLocation>
        <location evidence="1">Membrane</location>
        <topology evidence="1">Multi-pass membrane protein</topology>
    </subcellularLocation>
</comment>
<feature type="compositionally biased region" description="Low complexity" evidence="5">
    <location>
        <begin position="42"/>
        <end position="57"/>
    </location>
</feature>
<gene>
    <name evidence="9" type="ORF">FRACYDRAFT_239489</name>
</gene>
<keyword evidence="10" id="KW-1185">Reference proteome</keyword>
<feature type="transmembrane region" description="Helical" evidence="6">
    <location>
        <begin position="309"/>
        <end position="331"/>
    </location>
</feature>
<evidence type="ECO:0000256" key="1">
    <source>
        <dbReference type="ARBA" id="ARBA00004141"/>
    </source>
</evidence>
<evidence type="ECO:0000256" key="3">
    <source>
        <dbReference type="ARBA" id="ARBA00022989"/>
    </source>
</evidence>
<dbReference type="CDD" id="cd07042">
    <property type="entry name" value="STAS_SulP_like_sulfate_transporter"/>
    <property type="match status" value="1"/>
</dbReference>
<evidence type="ECO:0000259" key="7">
    <source>
        <dbReference type="Pfam" id="PF00916"/>
    </source>
</evidence>
<dbReference type="InterPro" id="IPR036513">
    <property type="entry name" value="STAS_dom_sf"/>
</dbReference>
<feature type="transmembrane region" description="Helical" evidence="6">
    <location>
        <begin position="206"/>
        <end position="224"/>
    </location>
</feature>
<feature type="transmembrane region" description="Helical" evidence="6">
    <location>
        <begin position="284"/>
        <end position="303"/>
    </location>
</feature>
<feature type="transmembrane region" description="Helical" evidence="6">
    <location>
        <begin position="453"/>
        <end position="483"/>
    </location>
</feature>
<accession>A0A1E7FFH7</accession>
<sequence>MPMPIAEQQQDGEDIEVSAYSDRNGDDSNVNPKRTARNTTTPSSFSDSSSPSPSPSSLNNNYNDYKRDHFLAFIPQLAQWGCGIVTNEMRTVQKGATTAPTFAKDFLVDTYTYYRANPRILYKEVVSGFTVAIMQVPESIAFSFVAGVPPLSGLQATWWMAFITGIFGGKPGMISGAAGALAVVVTKLTSSDGVLSYLSVEERLNVLYMTMFVCGLFQIGFAVFRLAKMVRLIPETAMIGFMNGLAIIIFMAQLPAFQYCTSEPLFIECTVNERQWLTFKSEPLELSLVLIHVVMCMIIMQFFPKIPKVGKWIPASLVGLLVGTLVEWTLFRMVIGQGTRTVEETAPIAGRPPTFDWPAIPSDSQTLKTMFVFAIQLAAIGAVESVLTLQACNEITDTVPTISDSNQECFAQGLGNLVCGLFRAMGGDAMIGQSTINIMNGARHRVSSTMSGVFMLLFTLVLSPLINLLPIATLTGVLFIVVISTFQWKTFVILRYGRLSDSVAILLVTIVAVFTNLAIAIAAGIIWSALVHAWDSGAHVEADVETKAMIINGERVENVKCVHICGTIFFSSTRKFVNMFCIGEDPDTVILDFRDALVIDHSAVAAIQGLTHRYALAGKVVIILNISKKCVSRMHRTHGDREKLHEQMSHIVEDIENQNDLDDSDIEENTDSSRIRALQDLPMFQTGVDGMDKEIEKLGMEEDRYSVQSVLEKKNT</sequence>
<dbReference type="InterPro" id="IPR052706">
    <property type="entry name" value="Membrane-Transporter-like"/>
</dbReference>
<reference evidence="9 10" key="1">
    <citation type="submission" date="2016-09" db="EMBL/GenBank/DDBJ databases">
        <title>Extensive genetic diversity and differential bi-allelic expression allows diatom success in the polar Southern Ocean.</title>
        <authorList>
            <consortium name="DOE Joint Genome Institute"/>
            <person name="Mock T."/>
            <person name="Otillar R.P."/>
            <person name="Strauss J."/>
            <person name="Dupont C."/>
            <person name="Frickenhaus S."/>
            <person name="Maumus F."/>
            <person name="Mcmullan M."/>
            <person name="Sanges R."/>
            <person name="Schmutz J."/>
            <person name="Toseland A."/>
            <person name="Valas R."/>
            <person name="Veluchamy A."/>
            <person name="Ward B.J."/>
            <person name="Allen A."/>
            <person name="Barry K."/>
            <person name="Falciatore A."/>
            <person name="Ferrante M."/>
            <person name="Fortunato A.E."/>
            <person name="Gloeckner G."/>
            <person name="Gruber A."/>
            <person name="Hipkin R."/>
            <person name="Janech M."/>
            <person name="Kroth P."/>
            <person name="Leese F."/>
            <person name="Lindquist E."/>
            <person name="Lyon B.R."/>
            <person name="Martin J."/>
            <person name="Mayer C."/>
            <person name="Parker M."/>
            <person name="Quesneville H."/>
            <person name="Raymond J."/>
            <person name="Uhlig C."/>
            <person name="Valentin K.U."/>
            <person name="Worden A.Z."/>
            <person name="Armbrust E.V."/>
            <person name="Bowler C."/>
            <person name="Green B."/>
            <person name="Moulton V."/>
            <person name="Van Oosterhout C."/>
            <person name="Grigoriev I."/>
        </authorList>
    </citation>
    <scope>NUCLEOTIDE SEQUENCE [LARGE SCALE GENOMIC DNA]</scope>
    <source>
        <strain evidence="9 10">CCMP1102</strain>
    </source>
</reference>
<evidence type="ECO:0000256" key="2">
    <source>
        <dbReference type="ARBA" id="ARBA00022692"/>
    </source>
</evidence>
<dbReference type="Pfam" id="PF00916">
    <property type="entry name" value="Sulfate_transp"/>
    <property type="match status" value="1"/>
</dbReference>
<evidence type="ECO:0000313" key="10">
    <source>
        <dbReference type="Proteomes" id="UP000095751"/>
    </source>
</evidence>
<dbReference type="SUPFAM" id="SSF52091">
    <property type="entry name" value="SpoIIaa-like"/>
    <property type="match status" value="1"/>
</dbReference>
<dbReference type="PANTHER" id="PTHR43310:SF1">
    <property type="entry name" value="SULFATE TRANSPORTER YBAR-RELATED"/>
    <property type="match status" value="1"/>
</dbReference>
<feature type="transmembrane region" description="Helical" evidence="6">
    <location>
        <begin position="158"/>
        <end position="185"/>
    </location>
</feature>
<feature type="transmembrane region" description="Helical" evidence="6">
    <location>
        <begin position="236"/>
        <end position="257"/>
    </location>
</feature>
<feature type="transmembrane region" description="Helical" evidence="6">
    <location>
        <begin position="125"/>
        <end position="146"/>
    </location>
</feature>
<proteinExistence type="predicted"/>
<dbReference type="InterPro" id="IPR011547">
    <property type="entry name" value="SLC26A/SulP_dom"/>
</dbReference>
<dbReference type="InParanoid" id="A0A1E7FFH7"/>
<keyword evidence="2 6" id="KW-0812">Transmembrane</keyword>
<feature type="region of interest" description="Disordered" evidence="5">
    <location>
        <begin position="1"/>
        <end position="60"/>
    </location>
</feature>
<feature type="transmembrane region" description="Helical" evidence="6">
    <location>
        <begin position="503"/>
        <end position="527"/>
    </location>
</feature>
<dbReference type="KEGG" id="fcy:FRACYDRAFT_239489"/>
<dbReference type="Proteomes" id="UP000095751">
    <property type="component" value="Unassembled WGS sequence"/>
</dbReference>
<dbReference type="EMBL" id="KV784358">
    <property type="protein sequence ID" value="OEU16894.1"/>
    <property type="molecule type" value="Genomic_DNA"/>
</dbReference>
<evidence type="ECO:0000256" key="4">
    <source>
        <dbReference type="ARBA" id="ARBA00023136"/>
    </source>
</evidence>
<evidence type="ECO:0000259" key="8">
    <source>
        <dbReference type="Pfam" id="PF01740"/>
    </source>
</evidence>
<dbReference type="OrthoDB" id="288203at2759"/>
<protein>
    <submittedName>
        <fullName evidence="9">Sulfate_transp-domain-containing protein</fullName>
    </submittedName>
</protein>
<dbReference type="InterPro" id="IPR002645">
    <property type="entry name" value="STAS_dom"/>
</dbReference>